<feature type="transmembrane region" description="Helical" evidence="1">
    <location>
        <begin position="43"/>
        <end position="63"/>
    </location>
</feature>
<evidence type="ECO:0000256" key="1">
    <source>
        <dbReference type="SAM" id="Phobius"/>
    </source>
</evidence>
<keyword evidence="1" id="KW-0812">Transmembrane</keyword>
<dbReference type="Proteomes" id="UP000326924">
    <property type="component" value="Unassembled WGS sequence"/>
</dbReference>
<proteinExistence type="predicted"/>
<name>A0A5J5F066_9PEZI</name>
<feature type="transmembrane region" description="Helical" evidence="1">
    <location>
        <begin position="182"/>
        <end position="203"/>
    </location>
</feature>
<accession>A0A5J5F066</accession>
<evidence type="ECO:0008006" key="4">
    <source>
        <dbReference type="Google" id="ProtNLM"/>
    </source>
</evidence>
<dbReference type="EMBL" id="VXIS01000061">
    <property type="protein sequence ID" value="KAA8909100.1"/>
    <property type="molecule type" value="Genomic_DNA"/>
</dbReference>
<comment type="caution">
    <text evidence="2">The sequence shown here is derived from an EMBL/GenBank/DDBJ whole genome shotgun (WGS) entry which is preliminary data.</text>
</comment>
<organism evidence="2 3">
    <name type="scientific">Sphaerosporella brunnea</name>
    <dbReference type="NCBI Taxonomy" id="1250544"/>
    <lineage>
        <taxon>Eukaryota</taxon>
        <taxon>Fungi</taxon>
        <taxon>Dikarya</taxon>
        <taxon>Ascomycota</taxon>
        <taxon>Pezizomycotina</taxon>
        <taxon>Pezizomycetes</taxon>
        <taxon>Pezizales</taxon>
        <taxon>Pyronemataceae</taxon>
        <taxon>Sphaerosporella</taxon>
    </lineage>
</organism>
<feature type="transmembrane region" description="Helical" evidence="1">
    <location>
        <begin position="299"/>
        <end position="320"/>
    </location>
</feature>
<sequence>MHVDIRIRDQGPAPGLDRRDAPPMPMQLPPHFGSPLLDTTGKIYVSLAVVWTALIAGGTLIFLRHRNLPFIQLKNVPLVIAALALLHLQLVFDLLQYPLNGWLPCAIEFWIMNICLPLGIAAFQTNNWVLFSRAWGQKHLLSKNSGPKGVLAERSAADLALHGSFLQRKLYAWRQLCILKKMYRVVAVATAIQFIVALVIFLVSRRFHGSFGLVGNQATSFECRAGWEWFPSGIWQAVWTYGVGPFILFKIRKIRDTHHWRLQTTLAILFSLPALPLWLSTWFTLDFYIMNTYWAPTMWFVPGLAAMEFIILFFPLMEIYTFTHLQKKAREEPGHNKFSKYSAAALECALRNESDLDRLEEFAATKDLTGENIMFLKSVAAWKAKFHASENNGTPEGMQWAVRRELYDEAEQIWGRLIDQETAHFPLNIDDSIYRSLERVFGSTNTCSSASSRSNIAPFADDVWLAKRSSQSDCIELCTKEASVSVSENDWMGLPGGPGFCKELFDRAESSVRQMVLENTWIRYVDSLPEEERQRIGVADSIGGPVSWRWRSVFWKRNSSGRRLNGWSSRV</sequence>
<dbReference type="InParanoid" id="A0A5J5F066"/>
<gene>
    <name evidence="2" type="ORF">FN846DRAFT_634425</name>
</gene>
<dbReference type="OrthoDB" id="5313079at2759"/>
<feature type="transmembrane region" description="Helical" evidence="1">
    <location>
        <begin position="229"/>
        <end position="248"/>
    </location>
</feature>
<evidence type="ECO:0000313" key="2">
    <source>
        <dbReference type="EMBL" id="KAA8909100.1"/>
    </source>
</evidence>
<keyword evidence="3" id="KW-1185">Reference proteome</keyword>
<evidence type="ECO:0000313" key="3">
    <source>
        <dbReference type="Proteomes" id="UP000326924"/>
    </source>
</evidence>
<feature type="transmembrane region" description="Helical" evidence="1">
    <location>
        <begin position="75"/>
        <end position="95"/>
    </location>
</feature>
<dbReference type="InterPro" id="IPR044926">
    <property type="entry name" value="RGS_subdomain_2"/>
</dbReference>
<reference evidence="2 3" key="1">
    <citation type="submission" date="2019-09" db="EMBL/GenBank/DDBJ databases">
        <title>Draft genome of the ectomycorrhizal ascomycete Sphaerosporella brunnea.</title>
        <authorList>
            <consortium name="DOE Joint Genome Institute"/>
            <person name="Benucci G.M."/>
            <person name="Marozzi G."/>
            <person name="Antonielli L."/>
            <person name="Sanchez S."/>
            <person name="Marco P."/>
            <person name="Wang X."/>
            <person name="Falini L.B."/>
            <person name="Barry K."/>
            <person name="Haridas S."/>
            <person name="Lipzen A."/>
            <person name="Labutti K."/>
            <person name="Grigoriev I.V."/>
            <person name="Murat C."/>
            <person name="Martin F."/>
            <person name="Albertini E."/>
            <person name="Donnini D."/>
            <person name="Bonito G."/>
        </authorList>
    </citation>
    <scope>NUCLEOTIDE SEQUENCE [LARGE SCALE GENOMIC DNA]</scope>
    <source>
        <strain evidence="2 3">Sb_GMNB300</strain>
    </source>
</reference>
<dbReference type="AlphaFoldDB" id="A0A5J5F066"/>
<dbReference type="Gene3D" id="1.10.167.10">
    <property type="entry name" value="Regulator of G-protein Signalling 4, domain 2"/>
    <property type="match status" value="1"/>
</dbReference>
<protein>
    <recommendedName>
        <fullName evidence="4">RGS domain-containing protein</fullName>
    </recommendedName>
</protein>
<keyword evidence="1" id="KW-0472">Membrane</keyword>
<feature type="transmembrane region" description="Helical" evidence="1">
    <location>
        <begin position="101"/>
        <end position="123"/>
    </location>
</feature>
<keyword evidence="1" id="KW-1133">Transmembrane helix</keyword>
<feature type="transmembrane region" description="Helical" evidence="1">
    <location>
        <begin position="260"/>
        <end position="279"/>
    </location>
</feature>